<comment type="caution">
    <text evidence="1">The sequence shown here is derived from an EMBL/GenBank/DDBJ whole genome shotgun (WGS) entry which is preliminary data.</text>
</comment>
<sequence length="40" mass="5080">MEKIESTSYLTVDNVSRYRKIMHYFYKKHRQMQETMYQKS</sequence>
<accession>A0A7X6D904</accession>
<organism evidence="1 2">
    <name type="scientific">Vagococcus fluvialis</name>
    <dbReference type="NCBI Taxonomy" id="2738"/>
    <lineage>
        <taxon>Bacteria</taxon>
        <taxon>Bacillati</taxon>
        <taxon>Bacillota</taxon>
        <taxon>Bacilli</taxon>
        <taxon>Lactobacillales</taxon>
        <taxon>Enterococcaceae</taxon>
        <taxon>Vagococcus</taxon>
    </lineage>
</organism>
<protein>
    <submittedName>
        <fullName evidence="1">DUF2397 family protein</fullName>
    </submittedName>
</protein>
<dbReference type="RefSeq" id="WP_167807275.1">
    <property type="nucleotide sequence ID" value="NZ_JAAVMB010000008.1"/>
</dbReference>
<dbReference type="AlphaFoldDB" id="A0A7X6D904"/>
<evidence type="ECO:0000313" key="1">
    <source>
        <dbReference type="EMBL" id="NKC68040.1"/>
    </source>
</evidence>
<dbReference type="Proteomes" id="UP000521358">
    <property type="component" value="Unassembled WGS sequence"/>
</dbReference>
<name>A0A7X6D904_9ENTE</name>
<gene>
    <name evidence="1" type="ORF">HED35_08075</name>
</gene>
<reference evidence="1 2" key="1">
    <citation type="submission" date="2020-03" db="EMBL/GenBank/DDBJ databases">
        <title>Bacterial samples isolated from urine from healthy bovine heifers (Gyr breed).</title>
        <authorList>
            <person name="Giannattasio-Ferraz S."/>
            <person name="Maskeri L."/>
            <person name="Penido A."/>
            <person name="Barbosa-Stancioli E.F."/>
            <person name="Putonti C."/>
        </authorList>
    </citation>
    <scope>NUCLEOTIDE SEQUENCE [LARGE SCALE GENOMIC DNA]</scope>
    <source>
        <strain evidence="1 2">UFMG-H7</strain>
    </source>
</reference>
<proteinExistence type="predicted"/>
<evidence type="ECO:0000313" key="2">
    <source>
        <dbReference type="Proteomes" id="UP000521358"/>
    </source>
</evidence>
<dbReference type="EMBL" id="JAAVMB010000008">
    <property type="protein sequence ID" value="NKC68040.1"/>
    <property type="molecule type" value="Genomic_DNA"/>
</dbReference>